<dbReference type="InterPro" id="IPR043429">
    <property type="entry name" value="ArtM/GltK/GlnP/TcyL/YhdX-like"/>
</dbReference>
<dbReference type="GO" id="GO:0022857">
    <property type="term" value="F:transmembrane transporter activity"/>
    <property type="evidence" value="ECO:0007669"/>
    <property type="project" value="InterPro"/>
</dbReference>
<keyword evidence="2 7" id="KW-0813">Transport</keyword>
<keyword evidence="3" id="KW-1003">Cell membrane</keyword>
<dbReference type="SUPFAM" id="SSF161098">
    <property type="entry name" value="MetI-like"/>
    <property type="match status" value="1"/>
</dbReference>
<comment type="caution">
    <text evidence="9">The sequence shown here is derived from an EMBL/GenBank/DDBJ whole genome shotgun (WGS) entry which is preliminary data.</text>
</comment>
<dbReference type="AlphaFoldDB" id="A0A9D2PHC9"/>
<evidence type="ECO:0000256" key="4">
    <source>
        <dbReference type="ARBA" id="ARBA00022692"/>
    </source>
</evidence>
<evidence type="ECO:0000313" key="10">
    <source>
        <dbReference type="Proteomes" id="UP000823904"/>
    </source>
</evidence>
<dbReference type="CDD" id="cd06261">
    <property type="entry name" value="TM_PBP2"/>
    <property type="match status" value="1"/>
</dbReference>
<dbReference type="InterPro" id="IPR010065">
    <property type="entry name" value="AA_ABC_transptr_permease_3TM"/>
</dbReference>
<reference evidence="9" key="1">
    <citation type="journal article" date="2021" name="PeerJ">
        <title>Extensive microbial diversity within the chicken gut microbiome revealed by metagenomics and culture.</title>
        <authorList>
            <person name="Gilroy R."/>
            <person name="Ravi A."/>
            <person name="Getino M."/>
            <person name="Pursley I."/>
            <person name="Horton D.L."/>
            <person name="Alikhan N.F."/>
            <person name="Baker D."/>
            <person name="Gharbi K."/>
            <person name="Hall N."/>
            <person name="Watson M."/>
            <person name="Adriaenssens E.M."/>
            <person name="Foster-Nyarko E."/>
            <person name="Jarju S."/>
            <person name="Secka A."/>
            <person name="Antonio M."/>
            <person name="Oren A."/>
            <person name="Chaudhuri R.R."/>
            <person name="La Ragione R."/>
            <person name="Hildebrand F."/>
            <person name="Pallen M.J."/>
        </authorList>
    </citation>
    <scope>NUCLEOTIDE SEQUENCE</scope>
    <source>
        <strain evidence="9">ChiSjej3B21-8574</strain>
    </source>
</reference>
<keyword evidence="4 7" id="KW-0812">Transmembrane</keyword>
<comment type="subcellular location">
    <subcellularLocation>
        <location evidence="1 7">Cell membrane</location>
        <topology evidence="1 7">Multi-pass membrane protein</topology>
    </subcellularLocation>
</comment>
<evidence type="ECO:0000256" key="5">
    <source>
        <dbReference type="ARBA" id="ARBA00022989"/>
    </source>
</evidence>
<feature type="domain" description="ABC transmembrane type-1" evidence="8">
    <location>
        <begin position="22"/>
        <end position="216"/>
    </location>
</feature>
<dbReference type="Proteomes" id="UP000823904">
    <property type="component" value="Unassembled WGS sequence"/>
</dbReference>
<proteinExistence type="inferred from homology"/>
<protein>
    <submittedName>
        <fullName evidence="9">Amino acid ABC transporter permease</fullName>
    </submittedName>
</protein>
<feature type="transmembrane region" description="Helical" evidence="7">
    <location>
        <begin position="28"/>
        <end position="48"/>
    </location>
</feature>
<accession>A0A9D2PHC9</accession>
<keyword evidence="5 7" id="KW-1133">Transmembrane helix</keyword>
<comment type="similarity">
    <text evidence="7">Belongs to the binding-protein-dependent transport system permease family.</text>
</comment>
<dbReference type="InterPro" id="IPR000515">
    <property type="entry name" value="MetI-like"/>
</dbReference>
<dbReference type="Pfam" id="PF00528">
    <property type="entry name" value="BPD_transp_1"/>
    <property type="match status" value="1"/>
</dbReference>
<dbReference type="GO" id="GO:0043190">
    <property type="term" value="C:ATP-binding cassette (ABC) transporter complex"/>
    <property type="evidence" value="ECO:0007669"/>
    <property type="project" value="InterPro"/>
</dbReference>
<dbReference type="PROSITE" id="PS50928">
    <property type="entry name" value="ABC_TM1"/>
    <property type="match status" value="1"/>
</dbReference>
<keyword evidence="6 7" id="KW-0472">Membrane</keyword>
<evidence type="ECO:0000256" key="1">
    <source>
        <dbReference type="ARBA" id="ARBA00004651"/>
    </source>
</evidence>
<reference evidence="9" key="2">
    <citation type="submission" date="2021-04" db="EMBL/GenBank/DDBJ databases">
        <authorList>
            <person name="Gilroy R."/>
        </authorList>
    </citation>
    <scope>NUCLEOTIDE SEQUENCE</scope>
    <source>
        <strain evidence="9">ChiSjej3B21-8574</strain>
    </source>
</reference>
<organism evidence="9 10">
    <name type="scientific">Candidatus Anaerostipes avistercoris</name>
    <dbReference type="NCBI Taxonomy" id="2838462"/>
    <lineage>
        <taxon>Bacteria</taxon>
        <taxon>Bacillati</taxon>
        <taxon>Bacillota</taxon>
        <taxon>Clostridia</taxon>
        <taxon>Lachnospirales</taxon>
        <taxon>Lachnospiraceae</taxon>
        <taxon>Anaerostipes</taxon>
    </lineage>
</organism>
<feature type="transmembrane region" description="Helical" evidence="7">
    <location>
        <begin position="195"/>
        <end position="219"/>
    </location>
</feature>
<name>A0A9D2PHC9_9FIRM</name>
<evidence type="ECO:0000256" key="7">
    <source>
        <dbReference type="RuleBase" id="RU363032"/>
    </source>
</evidence>
<sequence length="229" mass="25352">MQDMGIKILTEGDHFIRLLEGLGVTIRISLISAALSVIFGMMLGMIVITGNPVIRWIFRAYLEFIRIMPQLVLLFLAYFGAASHLGWDFSGEQAAVLVFVLWGTAEMGDLVRGALESIPGHQTESGRALGLTKMQIYTLILIPQAVRRLIPQAVNLVTRMIKTTSLVVLIGVVEVIKTGQQIIESARLTAPDAALWVYGAIFFLYFIICWPISLAARYLEKAWDGGREA</sequence>
<dbReference type="PANTHER" id="PTHR30614">
    <property type="entry name" value="MEMBRANE COMPONENT OF AMINO ACID ABC TRANSPORTER"/>
    <property type="match status" value="1"/>
</dbReference>
<gene>
    <name evidence="9" type="ORF">H9754_09080</name>
</gene>
<dbReference type="NCBIfam" id="TIGR01726">
    <property type="entry name" value="HEQRo_perm_3TM"/>
    <property type="match status" value="1"/>
</dbReference>
<feature type="transmembrane region" description="Helical" evidence="7">
    <location>
        <begin position="60"/>
        <end position="81"/>
    </location>
</feature>
<dbReference type="Gene3D" id="1.10.3720.10">
    <property type="entry name" value="MetI-like"/>
    <property type="match status" value="1"/>
</dbReference>
<dbReference type="GO" id="GO:0006865">
    <property type="term" value="P:amino acid transport"/>
    <property type="evidence" value="ECO:0007669"/>
    <property type="project" value="TreeGrafter"/>
</dbReference>
<evidence type="ECO:0000259" key="8">
    <source>
        <dbReference type="PROSITE" id="PS50928"/>
    </source>
</evidence>
<dbReference type="InterPro" id="IPR035906">
    <property type="entry name" value="MetI-like_sf"/>
</dbReference>
<evidence type="ECO:0000256" key="3">
    <source>
        <dbReference type="ARBA" id="ARBA00022475"/>
    </source>
</evidence>
<evidence type="ECO:0000256" key="2">
    <source>
        <dbReference type="ARBA" id="ARBA00022448"/>
    </source>
</evidence>
<evidence type="ECO:0000313" key="9">
    <source>
        <dbReference type="EMBL" id="HJC50702.1"/>
    </source>
</evidence>
<dbReference type="EMBL" id="DWWD01000036">
    <property type="protein sequence ID" value="HJC50702.1"/>
    <property type="molecule type" value="Genomic_DNA"/>
</dbReference>
<evidence type="ECO:0000256" key="6">
    <source>
        <dbReference type="ARBA" id="ARBA00023136"/>
    </source>
</evidence>
<dbReference type="PANTHER" id="PTHR30614:SF36">
    <property type="entry name" value="ABC TRANSPORTER MEMBRANE-SPANNING PERMEASE-GLUTAMINE TRANSPORT"/>
    <property type="match status" value="1"/>
</dbReference>